<evidence type="ECO:0000259" key="1">
    <source>
        <dbReference type="PROSITE" id="PS50004"/>
    </source>
</evidence>
<sequence>MSRFSPDTQVKVTFLLENKAVKSKKTSVCKRTSEPKFMESFAFRLTPAGLSAASVILKLTCLAPPYKDRCLGRVVLGSFMFARGLGQQHWTDALAAAPKQINRWHRLPSNGSQSRLNAVTHHKRACRMRAEAALSCSAV</sequence>
<reference evidence="2 3" key="1">
    <citation type="journal article" date="2023" name="Arcadia Sci">
        <title>De novo assembly of a long-read Amblyomma americanum tick genome.</title>
        <authorList>
            <person name="Chou S."/>
            <person name="Poskanzer K.E."/>
            <person name="Rollins M."/>
            <person name="Thuy-Boun P.S."/>
        </authorList>
    </citation>
    <scope>NUCLEOTIDE SEQUENCE [LARGE SCALE GENOMIC DNA]</scope>
    <source>
        <strain evidence="2">F_SG_1</strain>
        <tissue evidence="2">Salivary glands</tissue>
    </source>
</reference>
<gene>
    <name evidence="2" type="ORF">V5799_005249</name>
</gene>
<proteinExistence type="predicted"/>
<dbReference type="GO" id="GO:0017156">
    <property type="term" value="P:calcium-ion regulated exocytosis"/>
    <property type="evidence" value="ECO:0007669"/>
    <property type="project" value="TreeGrafter"/>
</dbReference>
<feature type="domain" description="C2" evidence="1">
    <location>
        <begin position="1"/>
        <end position="91"/>
    </location>
</feature>
<dbReference type="AlphaFoldDB" id="A0AAQ4DZT0"/>
<dbReference type="InterPro" id="IPR035892">
    <property type="entry name" value="C2_domain_sf"/>
</dbReference>
<organism evidence="2 3">
    <name type="scientific">Amblyomma americanum</name>
    <name type="common">Lone star tick</name>
    <dbReference type="NCBI Taxonomy" id="6943"/>
    <lineage>
        <taxon>Eukaryota</taxon>
        <taxon>Metazoa</taxon>
        <taxon>Ecdysozoa</taxon>
        <taxon>Arthropoda</taxon>
        <taxon>Chelicerata</taxon>
        <taxon>Arachnida</taxon>
        <taxon>Acari</taxon>
        <taxon>Parasitiformes</taxon>
        <taxon>Ixodida</taxon>
        <taxon>Ixodoidea</taxon>
        <taxon>Ixodidae</taxon>
        <taxon>Amblyomminae</taxon>
        <taxon>Amblyomma</taxon>
    </lineage>
</organism>
<dbReference type="SUPFAM" id="SSF49562">
    <property type="entry name" value="C2 domain (Calcium/lipid-binding domain, CaLB)"/>
    <property type="match status" value="1"/>
</dbReference>
<evidence type="ECO:0000313" key="2">
    <source>
        <dbReference type="EMBL" id="KAK8767970.1"/>
    </source>
</evidence>
<keyword evidence="3" id="KW-1185">Reference proteome</keyword>
<dbReference type="InterPro" id="IPR000008">
    <property type="entry name" value="C2_dom"/>
</dbReference>
<dbReference type="GO" id="GO:0070382">
    <property type="term" value="C:exocytic vesicle"/>
    <property type="evidence" value="ECO:0007669"/>
    <property type="project" value="TreeGrafter"/>
</dbReference>
<dbReference type="GO" id="GO:0000149">
    <property type="term" value="F:SNARE binding"/>
    <property type="evidence" value="ECO:0007669"/>
    <property type="project" value="TreeGrafter"/>
</dbReference>
<protein>
    <recommendedName>
        <fullName evidence="1">C2 domain-containing protein</fullName>
    </recommendedName>
</protein>
<dbReference type="EMBL" id="JARKHS020024705">
    <property type="protein sequence ID" value="KAK8767970.1"/>
    <property type="molecule type" value="Genomic_DNA"/>
</dbReference>
<dbReference type="PANTHER" id="PTHR10024">
    <property type="entry name" value="SYNAPTOTAGMIN"/>
    <property type="match status" value="1"/>
</dbReference>
<dbReference type="GO" id="GO:0001786">
    <property type="term" value="F:phosphatidylserine binding"/>
    <property type="evidence" value="ECO:0007669"/>
    <property type="project" value="TreeGrafter"/>
</dbReference>
<accession>A0AAQ4DZT0</accession>
<dbReference type="Pfam" id="PF00168">
    <property type="entry name" value="C2"/>
    <property type="match status" value="1"/>
</dbReference>
<dbReference type="GO" id="GO:0030276">
    <property type="term" value="F:clathrin binding"/>
    <property type="evidence" value="ECO:0007669"/>
    <property type="project" value="TreeGrafter"/>
</dbReference>
<dbReference type="GO" id="GO:0005544">
    <property type="term" value="F:calcium-dependent phospholipid binding"/>
    <property type="evidence" value="ECO:0007669"/>
    <property type="project" value="TreeGrafter"/>
</dbReference>
<evidence type="ECO:0000313" key="3">
    <source>
        <dbReference type="Proteomes" id="UP001321473"/>
    </source>
</evidence>
<comment type="caution">
    <text evidence="2">The sequence shown here is derived from an EMBL/GenBank/DDBJ whole genome shotgun (WGS) entry which is preliminary data.</text>
</comment>
<name>A0AAQ4DZT0_AMBAM</name>
<dbReference type="Proteomes" id="UP001321473">
    <property type="component" value="Unassembled WGS sequence"/>
</dbReference>
<dbReference type="Gene3D" id="2.60.40.150">
    <property type="entry name" value="C2 domain"/>
    <property type="match status" value="1"/>
</dbReference>
<dbReference type="PROSITE" id="PS50004">
    <property type="entry name" value="C2"/>
    <property type="match status" value="1"/>
</dbReference>
<dbReference type="GO" id="GO:0005886">
    <property type="term" value="C:plasma membrane"/>
    <property type="evidence" value="ECO:0007669"/>
    <property type="project" value="TreeGrafter"/>
</dbReference>
<dbReference type="PANTHER" id="PTHR10024:SF234">
    <property type="entry name" value="SYNAPTOTAGMIN-15-RELATED"/>
    <property type="match status" value="1"/>
</dbReference>
<dbReference type="GO" id="GO:0005509">
    <property type="term" value="F:calcium ion binding"/>
    <property type="evidence" value="ECO:0007669"/>
    <property type="project" value="TreeGrafter"/>
</dbReference>